<dbReference type="CDD" id="cd00038">
    <property type="entry name" value="CAP_ED"/>
    <property type="match status" value="1"/>
</dbReference>
<feature type="transmembrane region" description="Helical" evidence="6">
    <location>
        <begin position="109"/>
        <end position="129"/>
    </location>
</feature>
<feature type="domain" description="Cyclic nucleotide-binding" evidence="7">
    <location>
        <begin position="325"/>
        <end position="423"/>
    </location>
</feature>
<dbReference type="Gene3D" id="2.60.120.10">
    <property type="entry name" value="Jelly Rolls"/>
    <property type="match status" value="1"/>
</dbReference>
<dbReference type="AlphaFoldDB" id="A0A0W8FS30"/>
<comment type="subcellular location">
    <subcellularLocation>
        <location evidence="1">Cell membrane</location>
        <topology evidence="1">Multi-pass membrane protein</topology>
    </subcellularLocation>
</comment>
<dbReference type="PANTHER" id="PTHR30213">
    <property type="entry name" value="INNER MEMBRANE PROTEIN YHJD"/>
    <property type="match status" value="1"/>
</dbReference>
<dbReference type="PANTHER" id="PTHR30213:SF0">
    <property type="entry name" value="UPF0761 MEMBRANE PROTEIN YIHY"/>
    <property type="match status" value="1"/>
</dbReference>
<keyword evidence="5 6" id="KW-0472">Membrane</keyword>
<dbReference type="SUPFAM" id="SSF51206">
    <property type="entry name" value="cAMP-binding domain-like"/>
    <property type="match status" value="1"/>
</dbReference>
<feature type="transmembrane region" description="Helical" evidence="6">
    <location>
        <begin position="259"/>
        <end position="284"/>
    </location>
</feature>
<dbReference type="Pfam" id="PF00027">
    <property type="entry name" value="cNMP_binding"/>
    <property type="match status" value="1"/>
</dbReference>
<dbReference type="InterPro" id="IPR000595">
    <property type="entry name" value="cNMP-bd_dom"/>
</dbReference>
<evidence type="ECO:0000256" key="5">
    <source>
        <dbReference type="ARBA" id="ARBA00023136"/>
    </source>
</evidence>
<evidence type="ECO:0000256" key="4">
    <source>
        <dbReference type="ARBA" id="ARBA00022989"/>
    </source>
</evidence>
<proteinExistence type="predicted"/>
<dbReference type="InterPro" id="IPR014710">
    <property type="entry name" value="RmlC-like_jellyroll"/>
</dbReference>
<dbReference type="PROSITE" id="PS50042">
    <property type="entry name" value="CNMP_BINDING_3"/>
    <property type="match status" value="1"/>
</dbReference>
<evidence type="ECO:0000256" key="6">
    <source>
        <dbReference type="SAM" id="Phobius"/>
    </source>
</evidence>
<dbReference type="InterPro" id="IPR018490">
    <property type="entry name" value="cNMP-bd_dom_sf"/>
</dbReference>
<name>A0A0W8FS30_9ZZZZ</name>
<sequence length="521" mass="58739">MAKENKNKSFFARCSESIRIKAAGIRDILADALKNYRINGDVNQAAAMALYTILSIIPLFLLTIIAAGYYFSSYPNISEDIIGAIKAFHPYFSEKLLTQLAQIERKKHLLGWAGVLGLIGLSSMIFNAMETALNIIFRSRKKRNYFVSKLLALSMIPMGWIVGSVSLVISDVATLLVKQSVEIAEGFNISLGVISGALLRYAVPYFITVIFFYFIYRIIPADKIRSGVALAGSALFALLMEVAKQFFTWYIANYTRYDIIFGTLGTIVIVVIWAFYVALIFLFCAELMSSYQRRDIILLERAMLGSGKSRMKVNERLFNKFGRVYEKDSILFNEGDSGKDMFYVLSGRVCLEKVSCQIKKVLTEIGPGQYFGEMAALIESTRTASARALEDCHLAVIDSNTFINLVRESSEVSILMFKEFSRRLKDSNMALDELTNLWTRMIVIIYFVDNAPVKVEEHLPKLALFTKKNSAEIREIINELARQDIFVMGDGLIIKVVKEKMWSLLDSGALRKCFIDDADMA</sequence>
<feature type="transmembrane region" description="Helical" evidence="6">
    <location>
        <begin position="45"/>
        <end position="71"/>
    </location>
</feature>
<feature type="transmembrane region" description="Helical" evidence="6">
    <location>
        <begin position="228"/>
        <end position="247"/>
    </location>
</feature>
<gene>
    <name evidence="8" type="ORF">ASZ90_006518</name>
</gene>
<dbReference type="EMBL" id="LNQE01000890">
    <property type="protein sequence ID" value="KUG23711.1"/>
    <property type="molecule type" value="Genomic_DNA"/>
</dbReference>
<keyword evidence="3 6" id="KW-0812">Transmembrane</keyword>
<keyword evidence="2" id="KW-1003">Cell membrane</keyword>
<dbReference type="SMART" id="SM00100">
    <property type="entry name" value="cNMP"/>
    <property type="match status" value="1"/>
</dbReference>
<feature type="transmembrane region" description="Helical" evidence="6">
    <location>
        <begin position="150"/>
        <end position="169"/>
    </location>
</feature>
<evidence type="ECO:0000256" key="2">
    <source>
        <dbReference type="ARBA" id="ARBA00022475"/>
    </source>
</evidence>
<dbReference type="Pfam" id="PF03631">
    <property type="entry name" value="Virul_fac_BrkB"/>
    <property type="match status" value="1"/>
</dbReference>
<evidence type="ECO:0000259" key="7">
    <source>
        <dbReference type="PROSITE" id="PS50042"/>
    </source>
</evidence>
<accession>A0A0W8FS30</accession>
<evidence type="ECO:0000256" key="1">
    <source>
        <dbReference type="ARBA" id="ARBA00004651"/>
    </source>
</evidence>
<dbReference type="GO" id="GO:0005886">
    <property type="term" value="C:plasma membrane"/>
    <property type="evidence" value="ECO:0007669"/>
    <property type="project" value="UniProtKB-SubCell"/>
</dbReference>
<feature type="transmembrane region" description="Helical" evidence="6">
    <location>
        <begin position="189"/>
        <end position="216"/>
    </location>
</feature>
<evidence type="ECO:0000313" key="8">
    <source>
        <dbReference type="EMBL" id="KUG23711.1"/>
    </source>
</evidence>
<organism evidence="8">
    <name type="scientific">hydrocarbon metagenome</name>
    <dbReference type="NCBI Taxonomy" id="938273"/>
    <lineage>
        <taxon>unclassified sequences</taxon>
        <taxon>metagenomes</taxon>
        <taxon>ecological metagenomes</taxon>
    </lineage>
</organism>
<protein>
    <submittedName>
        <fullName evidence="8">Inner membrane protein yihy, formerly thought to be rnase bn</fullName>
    </submittedName>
</protein>
<evidence type="ECO:0000256" key="3">
    <source>
        <dbReference type="ARBA" id="ARBA00022692"/>
    </source>
</evidence>
<dbReference type="NCBIfam" id="TIGR00765">
    <property type="entry name" value="yihY_not_rbn"/>
    <property type="match status" value="1"/>
</dbReference>
<dbReference type="InterPro" id="IPR017039">
    <property type="entry name" value="Virul_fac_BrkB"/>
</dbReference>
<comment type="caution">
    <text evidence="8">The sequence shown here is derived from an EMBL/GenBank/DDBJ whole genome shotgun (WGS) entry which is preliminary data.</text>
</comment>
<keyword evidence="4 6" id="KW-1133">Transmembrane helix</keyword>
<reference evidence="8" key="1">
    <citation type="journal article" date="2015" name="Proc. Natl. Acad. Sci. U.S.A.">
        <title>Networks of energetic and metabolic interactions define dynamics in microbial communities.</title>
        <authorList>
            <person name="Embree M."/>
            <person name="Liu J.K."/>
            <person name="Al-Bassam M.M."/>
            <person name="Zengler K."/>
        </authorList>
    </citation>
    <scope>NUCLEOTIDE SEQUENCE</scope>
</reference>